<keyword evidence="1" id="KW-0472">Membrane</keyword>
<dbReference type="PANTHER" id="PTHR14969">
    <property type="entry name" value="SPHINGOSINE-1-PHOSPHATE PHOSPHOHYDROLASE"/>
    <property type="match status" value="1"/>
</dbReference>
<accession>K1Y071</accession>
<evidence type="ECO:0000256" key="1">
    <source>
        <dbReference type="SAM" id="Phobius"/>
    </source>
</evidence>
<dbReference type="EMBL" id="AMFJ01034004">
    <property type="protein sequence ID" value="EKD30576.1"/>
    <property type="molecule type" value="Genomic_DNA"/>
</dbReference>
<proteinExistence type="predicted"/>
<dbReference type="Pfam" id="PF01569">
    <property type="entry name" value="PAP2"/>
    <property type="match status" value="1"/>
</dbReference>
<dbReference type="InterPro" id="IPR036938">
    <property type="entry name" value="PAP2/HPO_sf"/>
</dbReference>
<dbReference type="InterPro" id="IPR000326">
    <property type="entry name" value="PAP2/HPO"/>
</dbReference>
<feature type="transmembrane region" description="Helical" evidence="1">
    <location>
        <begin position="159"/>
        <end position="176"/>
    </location>
</feature>
<evidence type="ECO:0000313" key="3">
    <source>
        <dbReference type="EMBL" id="EKD30576.1"/>
    </source>
</evidence>
<reference evidence="3" key="1">
    <citation type="journal article" date="2012" name="Science">
        <title>Fermentation, hydrogen, and sulfur metabolism in multiple uncultivated bacterial phyla.</title>
        <authorList>
            <person name="Wrighton K.C."/>
            <person name="Thomas B.C."/>
            <person name="Sharon I."/>
            <person name="Miller C.S."/>
            <person name="Castelle C.J."/>
            <person name="VerBerkmoes N.C."/>
            <person name="Wilkins M.J."/>
            <person name="Hettich R.L."/>
            <person name="Lipton M.S."/>
            <person name="Williams K.H."/>
            <person name="Long P.E."/>
            <person name="Banfield J.F."/>
        </authorList>
    </citation>
    <scope>NUCLEOTIDE SEQUENCE [LARGE SCALE GENOMIC DNA]</scope>
</reference>
<dbReference type="SUPFAM" id="SSF48317">
    <property type="entry name" value="Acid phosphatase/Vanadium-dependent haloperoxidase"/>
    <property type="match status" value="1"/>
</dbReference>
<feature type="transmembrane region" description="Helical" evidence="1">
    <location>
        <begin position="67"/>
        <end position="88"/>
    </location>
</feature>
<keyword evidence="1" id="KW-1133">Transmembrane helix</keyword>
<name>K1Y071_9BACT</name>
<dbReference type="PANTHER" id="PTHR14969:SF13">
    <property type="entry name" value="AT30094P"/>
    <property type="match status" value="1"/>
</dbReference>
<keyword evidence="1" id="KW-0812">Transmembrane</keyword>
<dbReference type="Gene3D" id="1.20.144.10">
    <property type="entry name" value="Phosphatidic acid phosphatase type 2/haloperoxidase"/>
    <property type="match status" value="1"/>
</dbReference>
<feature type="transmembrane region" description="Helical" evidence="1">
    <location>
        <begin position="37"/>
        <end position="55"/>
    </location>
</feature>
<protein>
    <recommendedName>
        <fullName evidence="2">Phosphatidic acid phosphatase type 2/haloperoxidase domain-containing protein</fullName>
    </recommendedName>
</protein>
<organism evidence="3">
    <name type="scientific">uncultured bacterium</name>
    <name type="common">gcode 4</name>
    <dbReference type="NCBI Taxonomy" id="1234023"/>
    <lineage>
        <taxon>Bacteria</taxon>
        <taxon>environmental samples</taxon>
    </lineage>
</organism>
<feature type="transmembrane region" description="Helical" evidence="1">
    <location>
        <begin position="108"/>
        <end position="128"/>
    </location>
</feature>
<feature type="transmembrane region" description="Helical" evidence="1">
    <location>
        <begin position="135"/>
        <end position="153"/>
    </location>
</feature>
<dbReference type="SMART" id="SM00014">
    <property type="entry name" value="acidPPc"/>
    <property type="match status" value="1"/>
</dbReference>
<gene>
    <name evidence="3" type="ORF">ACD_78C00004G0002</name>
</gene>
<sequence>MLDFLISQDITLLNSLRSLVDPNSIFQVKLIHVGSDIEIVLVMLVLVGLWLYGVYKKNNQYKSDALMIFYSIALAFIFYIILNLGLPLRPRPETVSAIRPLVDHLPDNSFPSGHGIFAGASMLAAFFYTRRFIAWILLIAGLLMILSRVLAGIHYPGDILIGCIIGLIGSLAVYRFRNAKFMVGYLLVYPVKIAKFFRL</sequence>
<comment type="caution">
    <text evidence="3">The sequence shown here is derived from an EMBL/GenBank/DDBJ whole genome shotgun (WGS) entry which is preliminary data.</text>
</comment>
<evidence type="ECO:0000259" key="2">
    <source>
        <dbReference type="SMART" id="SM00014"/>
    </source>
</evidence>
<dbReference type="AlphaFoldDB" id="K1Y071"/>
<feature type="domain" description="Phosphatidic acid phosphatase type 2/haloperoxidase" evidence="2">
    <location>
        <begin position="69"/>
        <end position="174"/>
    </location>
</feature>